<dbReference type="AlphaFoldDB" id="A0A919T042"/>
<keyword evidence="2 4" id="KW-0808">Transferase</keyword>
<keyword evidence="4" id="KW-0028">Amino-acid biosynthesis</keyword>
<feature type="binding site" evidence="3">
    <location>
        <position position="95"/>
    </location>
    <ligand>
        <name>phosphoenolpyruvate</name>
        <dbReference type="ChEBI" id="CHEBI:58702"/>
    </ligand>
</feature>
<evidence type="ECO:0000256" key="2">
    <source>
        <dbReference type="ARBA" id="ARBA00022679"/>
    </source>
</evidence>
<keyword evidence="3" id="KW-0464">Manganese</keyword>
<dbReference type="PANTHER" id="PTHR21337">
    <property type="entry name" value="PHOSPHO-2-DEHYDRO-3-DEOXYHEPTONATE ALDOLASE 1, 2"/>
    <property type="match status" value="1"/>
</dbReference>
<evidence type="ECO:0000256" key="4">
    <source>
        <dbReference type="RuleBase" id="RU363071"/>
    </source>
</evidence>
<dbReference type="Pfam" id="PF01474">
    <property type="entry name" value="DAHP_synth_2"/>
    <property type="match status" value="2"/>
</dbReference>
<comment type="catalytic activity">
    <reaction evidence="4">
        <text>D-erythrose 4-phosphate + phosphoenolpyruvate + H2O = 7-phospho-2-dehydro-3-deoxy-D-arabino-heptonate + phosphate</text>
        <dbReference type="Rhea" id="RHEA:14717"/>
        <dbReference type="ChEBI" id="CHEBI:15377"/>
        <dbReference type="ChEBI" id="CHEBI:16897"/>
        <dbReference type="ChEBI" id="CHEBI:43474"/>
        <dbReference type="ChEBI" id="CHEBI:58394"/>
        <dbReference type="ChEBI" id="CHEBI:58702"/>
        <dbReference type="EC" id="2.5.1.54"/>
    </reaction>
</comment>
<dbReference type="Gene3D" id="3.20.20.70">
    <property type="entry name" value="Aldolase class I"/>
    <property type="match status" value="1"/>
</dbReference>
<evidence type="ECO:0000313" key="5">
    <source>
        <dbReference type="EMBL" id="GIM82298.1"/>
    </source>
</evidence>
<dbReference type="InterPro" id="IPR013785">
    <property type="entry name" value="Aldolase_TIM"/>
</dbReference>
<accession>A0A919T042</accession>
<name>A0A919T042_9ACTN</name>
<dbReference type="GO" id="GO:0008652">
    <property type="term" value="P:amino acid biosynthetic process"/>
    <property type="evidence" value="ECO:0007669"/>
    <property type="project" value="UniProtKB-KW"/>
</dbReference>
<dbReference type="InterPro" id="IPR002480">
    <property type="entry name" value="DAHP_synth_2"/>
</dbReference>
<comment type="cofactor">
    <cofactor evidence="3">
        <name>Mn(2+)</name>
        <dbReference type="ChEBI" id="CHEBI:29035"/>
    </cofactor>
    <cofactor evidence="3">
        <name>Co(2+)</name>
        <dbReference type="ChEBI" id="CHEBI:48828"/>
    </cofactor>
    <cofactor evidence="3">
        <name>Cd(2+)</name>
        <dbReference type="ChEBI" id="CHEBI:48775"/>
    </cofactor>
    <text evidence="3">Binds 1 divalent cation per subunit. The enzyme is active with manganese, cobalt or cadmium ions.</text>
</comment>
<feature type="binding site" evidence="3">
    <location>
        <position position="283"/>
    </location>
    <ligand>
        <name>Mn(2+)</name>
        <dbReference type="ChEBI" id="CHEBI:29035"/>
    </ligand>
</feature>
<feature type="binding site" evidence="3">
    <location>
        <position position="354"/>
    </location>
    <ligand>
        <name>Mn(2+)</name>
        <dbReference type="ChEBI" id="CHEBI:29035"/>
    </ligand>
</feature>
<dbReference type="GO" id="GO:0003849">
    <property type="term" value="F:3-deoxy-7-phosphoheptulonate synthase activity"/>
    <property type="evidence" value="ECO:0007669"/>
    <property type="project" value="UniProtKB-EC"/>
</dbReference>
<evidence type="ECO:0000256" key="1">
    <source>
        <dbReference type="ARBA" id="ARBA00008911"/>
    </source>
</evidence>
<keyword evidence="6" id="KW-1185">Reference proteome</keyword>
<dbReference type="PANTHER" id="PTHR21337:SF0">
    <property type="entry name" value="PHOSPHO-2-DEHYDRO-3-DEOXYHEPTONATE ALDOLASE"/>
    <property type="match status" value="1"/>
</dbReference>
<comment type="caution">
    <text evidence="5">The sequence shown here is derived from an EMBL/GenBank/DDBJ whole genome shotgun (WGS) entry which is preliminary data.</text>
</comment>
<keyword evidence="3" id="KW-0104">Cadmium</keyword>
<dbReference type="EMBL" id="BOQP01000050">
    <property type="protein sequence ID" value="GIM82298.1"/>
    <property type="molecule type" value="Genomic_DNA"/>
</dbReference>
<reference evidence="5" key="1">
    <citation type="submission" date="2021-03" db="EMBL/GenBank/DDBJ databases">
        <title>Whole genome shotgun sequence of Actinoplanes consettensis NBRC 14913.</title>
        <authorList>
            <person name="Komaki H."/>
            <person name="Tamura T."/>
        </authorList>
    </citation>
    <scope>NUCLEOTIDE SEQUENCE</scope>
    <source>
        <strain evidence="5">NBRC 14913</strain>
    </source>
</reference>
<protein>
    <recommendedName>
        <fullName evidence="4">Phospho-2-dehydro-3-deoxyheptonate aldolase</fullName>
        <ecNumber evidence="4">2.5.1.54</ecNumber>
    </recommendedName>
</protein>
<comment type="pathway">
    <text evidence="4">Metabolic intermediate biosynthesis; chorismate biosynthesis; chorismate from D-erythrose 4-phosphate and phosphoenolpyruvate: step 1/7.</text>
</comment>
<evidence type="ECO:0000256" key="3">
    <source>
        <dbReference type="PIRSR" id="PIRSR602480-1"/>
    </source>
</evidence>
<feature type="binding site" evidence="3">
    <location>
        <position position="220"/>
    </location>
    <ligand>
        <name>phosphoenolpyruvate</name>
        <dbReference type="ChEBI" id="CHEBI:58702"/>
    </ligand>
</feature>
<feature type="binding site" evidence="3">
    <location>
        <position position="325"/>
    </location>
    <ligand>
        <name>Mn(2+)</name>
        <dbReference type="ChEBI" id="CHEBI:29035"/>
    </ligand>
</feature>
<evidence type="ECO:0000313" key="6">
    <source>
        <dbReference type="Proteomes" id="UP000680865"/>
    </source>
</evidence>
<feature type="binding site" evidence="3">
    <location>
        <position position="56"/>
    </location>
    <ligand>
        <name>Mn(2+)</name>
        <dbReference type="ChEBI" id="CHEBI:29035"/>
    </ligand>
</feature>
<dbReference type="SUPFAM" id="SSF51569">
    <property type="entry name" value="Aldolase"/>
    <property type="match status" value="1"/>
</dbReference>
<keyword evidence="4" id="KW-0057">Aromatic amino acid biosynthesis</keyword>
<organism evidence="5 6">
    <name type="scientific">Winogradskya consettensis</name>
    <dbReference type="NCBI Taxonomy" id="113560"/>
    <lineage>
        <taxon>Bacteria</taxon>
        <taxon>Bacillati</taxon>
        <taxon>Actinomycetota</taxon>
        <taxon>Actinomycetes</taxon>
        <taxon>Micromonosporales</taxon>
        <taxon>Micromonosporaceae</taxon>
        <taxon>Winogradskya</taxon>
    </lineage>
</organism>
<proteinExistence type="inferred from homology"/>
<dbReference type="EC" id="2.5.1.54" evidence="4"/>
<comment type="similarity">
    <text evidence="1 4">Belongs to the class-II DAHP synthase family.</text>
</comment>
<keyword evidence="3" id="KW-0170">Cobalt</keyword>
<dbReference type="GO" id="GO:0009073">
    <property type="term" value="P:aromatic amino acid family biosynthetic process"/>
    <property type="evidence" value="ECO:0007669"/>
    <property type="project" value="UniProtKB-KW"/>
</dbReference>
<sequence length="383" mass="40792">MTGTVPTWPATSDPDAVVALLEQRAPLVGYERCRALHDELAEVAEGRAVVVQGGDCAEMFTDMSAASTRRKAEQLIALGAALTASTGRRAVHIGRIAGQFAKPRSHATEPGPDGEPLPVYRGDAVNALTPTIESRTADPWRMLTAYDLAADVLAALPGDVYASHEMLLADYEQPLIRHDAATGARYGTSGHLLWAGHRTRDPYGPQISMLAGIANPVAVKLGPGLTPADLAVLIDRLDPARTPGRLTLIARFGADDIRRKLPALAETVRRSGARPVWLSDPMHGNTVRTRDGRKTRVVDDMADEVTGFAEVLLAAGSHPGGLHLELSPDDVTECVATRAEVATAALPRYRTACDPRLNPAQARTLLSAYAAAVPDESEEIVHA</sequence>
<feature type="binding site" evidence="3">
    <location>
        <position position="251"/>
    </location>
    <ligand>
        <name>phosphoenolpyruvate</name>
        <dbReference type="ChEBI" id="CHEBI:58702"/>
    </ligand>
</feature>
<dbReference type="Proteomes" id="UP000680865">
    <property type="component" value="Unassembled WGS sequence"/>
</dbReference>
<gene>
    <name evidence="5" type="primary">phzC1</name>
    <name evidence="5" type="ORF">Aco04nite_80880</name>
</gene>
<dbReference type="RefSeq" id="WP_213002462.1">
    <property type="nucleotide sequence ID" value="NZ_BAAATW010000018.1"/>
</dbReference>